<dbReference type="InterPro" id="IPR019769">
    <property type="entry name" value="Trans_elong_IF5A_hypusine_site"/>
</dbReference>
<name>A0A674P5S5_TAKRU</name>
<keyword evidence="6" id="KW-0694">RNA-binding</keyword>
<evidence type="ECO:0000313" key="12">
    <source>
        <dbReference type="Proteomes" id="UP000005226"/>
    </source>
</evidence>
<keyword evidence="4" id="KW-0963">Cytoplasm</keyword>
<evidence type="ECO:0000256" key="1">
    <source>
        <dbReference type="ARBA" id="ARBA00004397"/>
    </source>
</evidence>
<sequence>MADPDGFDFQTGESGASATFPMQCSALRKNGYVLLKGHPCKIVEMSTSKTGKHGHAKVTTTQNSPQFQNGCLGKYEDMCPSTHNMDVPSIKRTEYQLLNIADDYMTLMSDNGDIREDLRVPENEVGKEIMGKFQASEEFYVSVMSAMGEECAIGTKTMGNK</sequence>
<dbReference type="Proteomes" id="UP000005226">
    <property type="component" value="Chromosome 10"/>
</dbReference>
<dbReference type="InterPro" id="IPR020189">
    <property type="entry name" value="IF5A_C"/>
</dbReference>
<dbReference type="AlphaFoldDB" id="A0A674P5S5"/>
<dbReference type="GO" id="GO:0005789">
    <property type="term" value="C:endoplasmic reticulum membrane"/>
    <property type="evidence" value="ECO:0007669"/>
    <property type="project" value="UniProtKB-SubCell"/>
</dbReference>
<evidence type="ECO:0000256" key="3">
    <source>
        <dbReference type="ARBA" id="ARBA00006016"/>
    </source>
</evidence>
<dbReference type="Pfam" id="PF01287">
    <property type="entry name" value="eIF-5a"/>
    <property type="match status" value="1"/>
</dbReference>
<dbReference type="InterPro" id="IPR001884">
    <property type="entry name" value="IF5A-like"/>
</dbReference>
<comment type="PTM">
    <text evidence="9">eIF-5A seems to be the only eukaryotic protein to have a hypusine residue which is a post-translational modification of a lysine by the addition of a butylamino group.</text>
</comment>
<dbReference type="SUPFAM" id="SSF50104">
    <property type="entry name" value="Translation proteins SH3-like domain"/>
    <property type="match status" value="1"/>
</dbReference>
<dbReference type="Gene3D" id="2.40.50.140">
    <property type="entry name" value="Nucleic acid-binding proteins"/>
    <property type="match status" value="1"/>
</dbReference>
<dbReference type="Pfam" id="PF21485">
    <property type="entry name" value="IF5A-like_N"/>
    <property type="match status" value="1"/>
</dbReference>
<comment type="similarity">
    <text evidence="3 9">Belongs to the eIF-5A family.</text>
</comment>
<keyword evidence="5" id="KW-0251">Elongation factor</keyword>
<proteinExistence type="inferred from homology"/>
<comment type="function">
    <text evidence="9">Translation factor that promotes translation elongation and termination, particularly upon ribosome stalling at specific amino acid sequence contexts. Binds between the exit (E) and peptidyl (P) site of the ribosome and promotes rescue of stalled ribosome: specifically required for efficient translation of polyproline-containing peptides as well as other motifs that stall the ribosome. Acts as ribosome quality control (RQC) cofactor by joining the RQC complex to facilitate peptidyl transfer during CAT tailing step.</text>
</comment>
<dbReference type="FunFam" id="2.30.30.30:FF:000007">
    <property type="entry name" value="Eukaryotic translation initiation factor 5A"/>
    <property type="match status" value="1"/>
</dbReference>
<keyword evidence="7 9" id="KW-0648">Protein biosynthesis</keyword>
<evidence type="ECO:0000256" key="9">
    <source>
        <dbReference type="RuleBase" id="RU362005"/>
    </source>
</evidence>
<reference evidence="11 12" key="1">
    <citation type="journal article" date="2011" name="Genome Biol. Evol.">
        <title>Integration of the genetic map and genome assembly of fugu facilitates insights into distinct features of genome evolution in teleosts and mammals.</title>
        <authorList>
            <person name="Kai W."/>
            <person name="Kikuchi K."/>
            <person name="Tohari S."/>
            <person name="Chew A.K."/>
            <person name="Tay A."/>
            <person name="Fujiwara A."/>
            <person name="Hosoya S."/>
            <person name="Suetake H."/>
            <person name="Naruse K."/>
            <person name="Brenner S."/>
            <person name="Suzuki Y."/>
            <person name="Venkatesh B."/>
        </authorList>
    </citation>
    <scope>NUCLEOTIDE SEQUENCE [LARGE SCALE GENOMIC DNA]</scope>
</reference>
<reference evidence="11" key="2">
    <citation type="submission" date="2025-08" db="UniProtKB">
        <authorList>
            <consortium name="Ensembl"/>
        </authorList>
    </citation>
    <scope>IDENTIFICATION</scope>
</reference>
<evidence type="ECO:0000313" key="11">
    <source>
        <dbReference type="Ensembl" id="ENSTRUP00000081023.1"/>
    </source>
</evidence>
<dbReference type="InterPro" id="IPR048670">
    <property type="entry name" value="IF5A-like_N"/>
</dbReference>
<accession>A0A674P5S5</accession>
<dbReference type="InterPro" id="IPR012340">
    <property type="entry name" value="NA-bd_OB-fold"/>
</dbReference>
<dbReference type="GO" id="GO:0045901">
    <property type="term" value="P:positive regulation of translational elongation"/>
    <property type="evidence" value="ECO:0007669"/>
    <property type="project" value="UniProtKB-UniRule"/>
</dbReference>
<reference evidence="11" key="3">
    <citation type="submission" date="2025-09" db="UniProtKB">
        <authorList>
            <consortium name="Ensembl"/>
        </authorList>
    </citation>
    <scope>IDENTIFICATION</scope>
</reference>
<dbReference type="InterPro" id="IPR008991">
    <property type="entry name" value="Translation_prot_SH3-like_sf"/>
</dbReference>
<dbReference type="PIRSF" id="PIRSF003025">
    <property type="entry name" value="eIF5A"/>
    <property type="match status" value="1"/>
</dbReference>
<dbReference type="FunFam" id="2.40.50.140:FF:000034">
    <property type="entry name" value="Eukaryotic translation initiation factor 5A"/>
    <property type="match status" value="1"/>
</dbReference>
<evidence type="ECO:0000256" key="6">
    <source>
        <dbReference type="ARBA" id="ARBA00022884"/>
    </source>
</evidence>
<gene>
    <name evidence="11" type="primary">LOC101067254</name>
</gene>
<feature type="domain" description="Translation initiation factor 5A C-terminal" evidence="10">
    <location>
        <begin position="89"/>
        <end position="156"/>
    </location>
</feature>
<dbReference type="GO" id="GO:0003746">
    <property type="term" value="F:translation elongation factor activity"/>
    <property type="evidence" value="ECO:0007669"/>
    <property type="project" value="UniProtKB-UniRule"/>
</dbReference>
<dbReference type="InterPro" id="IPR014722">
    <property type="entry name" value="Rib_uL2_dom2"/>
</dbReference>
<dbReference type="PROSITE" id="PS00302">
    <property type="entry name" value="IF5A_HYPUSINE"/>
    <property type="match status" value="1"/>
</dbReference>
<dbReference type="GO" id="GO:0003723">
    <property type="term" value="F:RNA binding"/>
    <property type="evidence" value="ECO:0007669"/>
    <property type="project" value="UniProtKB-KW"/>
</dbReference>
<dbReference type="GO" id="GO:0045905">
    <property type="term" value="P:positive regulation of translational termination"/>
    <property type="evidence" value="ECO:0007669"/>
    <property type="project" value="UniProtKB-UniRule"/>
</dbReference>
<keyword evidence="12" id="KW-1185">Reference proteome</keyword>
<dbReference type="CDD" id="cd04468">
    <property type="entry name" value="S1_eIF5A"/>
    <property type="match status" value="1"/>
</dbReference>
<dbReference type="SMART" id="SM01376">
    <property type="entry name" value="eIF-5a"/>
    <property type="match status" value="1"/>
</dbReference>
<dbReference type="GeneTree" id="ENSGT00390000003738"/>
<dbReference type="NCBIfam" id="TIGR00037">
    <property type="entry name" value="eIF_5A"/>
    <property type="match status" value="1"/>
</dbReference>
<dbReference type="SUPFAM" id="SSF50249">
    <property type="entry name" value="Nucleic acid-binding proteins"/>
    <property type="match status" value="1"/>
</dbReference>
<organism evidence="11 12">
    <name type="scientific">Takifugu rubripes</name>
    <name type="common">Japanese pufferfish</name>
    <name type="synonym">Fugu rubripes</name>
    <dbReference type="NCBI Taxonomy" id="31033"/>
    <lineage>
        <taxon>Eukaryota</taxon>
        <taxon>Metazoa</taxon>
        <taxon>Chordata</taxon>
        <taxon>Craniata</taxon>
        <taxon>Vertebrata</taxon>
        <taxon>Euteleostomi</taxon>
        <taxon>Actinopterygii</taxon>
        <taxon>Neopterygii</taxon>
        <taxon>Teleostei</taxon>
        <taxon>Neoteleostei</taxon>
        <taxon>Acanthomorphata</taxon>
        <taxon>Eupercaria</taxon>
        <taxon>Tetraodontiformes</taxon>
        <taxon>Tetradontoidea</taxon>
        <taxon>Tetraodontidae</taxon>
        <taxon>Takifugu</taxon>
    </lineage>
</organism>
<dbReference type="InParanoid" id="A0A674P5S5"/>
<dbReference type="GO" id="GO:0043022">
    <property type="term" value="F:ribosome binding"/>
    <property type="evidence" value="ECO:0007669"/>
    <property type="project" value="UniProtKB-UniRule"/>
</dbReference>
<dbReference type="OMA" id="TIMINIQ"/>
<keyword evidence="8 9" id="KW-0385">Hypusine</keyword>
<evidence type="ECO:0000256" key="2">
    <source>
        <dbReference type="ARBA" id="ARBA00004496"/>
    </source>
</evidence>
<dbReference type="Ensembl" id="ENSTRUT00000089592.1">
    <property type="protein sequence ID" value="ENSTRUP00000081023.1"/>
    <property type="gene ID" value="ENSTRUG00000028500.1"/>
</dbReference>
<evidence type="ECO:0000256" key="7">
    <source>
        <dbReference type="ARBA" id="ARBA00022917"/>
    </source>
</evidence>
<evidence type="ECO:0000259" key="10">
    <source>
        <dbReference type="SMART" id="SM01376"/>
    </source>
</evidence>
<dbReference type="Gene3D" id="2.30.30.30">
    <property type="match status" value="1"/>
</dbReference>
<dbReference type="PANTHER" id="PTHR11673">
    <property type="entry name" value="TRANSLATION INITIATION FACTOR 5A FAMILY MEMBER"/>
    <property type="match status" value="1"/>
</dbReference>
<evidence type="ECO:0000256" key="4">
    <source>
        <dbReference type="ARBA" id="ARBA00022490"/>
    </source>
</evidence>
<comment type="subcellular location">
    <subcellularLocation>
        <location evidence="2">Cytoplasm</location>
    </subcellularLocation>
    <subcellularLocation>
        <location evidence="1">Endoplasmic reticulum membrane</location>
        <topology evidence="1">Peripheral membrane protein</topology>
        <orientation evidence="1">Cytoplasmic side</orientation>
    </subcellularLocation>
</comment>
<evidence type="ECO:0000256" key="8">
    <source>
        <dbReference type="ARBA" id="ARBA00023071"/>
    </source>
</evidence>
<protein>
    <recommendedName>
        <fullName evidence="9">Eukaryotic translation initiation factor 5A</fullName>
        <shortName evidence="9">eIF-5A</shortName>
    </recommendedName>
</protein>
<evidence type="ECO:0000256" key="5">
    <source>
        <dbReference type="ARBA" id="ARBA00022768"/>
    </source>
</evidence>